<evidence type="ECO:0000313" key="3">
    <source>
        <dbReference type="Proteomes" id="UP000180088"/>
    </source>
</evidence>
<dbReference type="InterPro" id="IPR006498">
    <property type="entry name" value="Tail_tube"/>
</dbReference>
<name>A0A1S1WSD9_9NEIS</name>
<dbReference type="STRING" id="1903179.BI347_20740"/>
<accession>A0A1S1WSD9</accession>
<protein>
    <submittedName>
        <fullName evidence="1">Phage major tail tube protein</fullName>
    </submittedName>
</protein>
<dbReference type="AlphaFoldDB" id="A0A1S1WSD9"/>
<evidence type="ECO:0000313" key="1">
    <source>
        <dbReference type="EMBL" id="OHX10229.1"/>
    </source>
</evidence>
<dbReference type="Pfam" id="PF04985">
    <property type="entry name" value="Phage_tube"/>
    <property type="match status" value="1"/>
</dbReference>
<evidence type="ECO:0000313" key="4">
    <source>
        <dbReference type="Proteomes" id="UP000180280"/>
    </source>
</evidence>
<reference evidence="3 4" key="1">
    <citation type="submission" date="2016-09" db="EMBL/GenBank/DDBJ databases">
        <title>Chromobacterium muskegensis sp. nov., an insecticidal bacterium isolated from Sphagnum bogs.</title>
        <authorList>
            <person name="Sparks M.E."/>
            <person name="Blackburn M.B."/>
            <person name="Gundersen-Rindal D.E."/>
            <person name="Mitchell A."/>
            <person name="Farrar R."/>
            <person name="Kuhar D."/>
        </authorList>
    </citation>
    <scope>NUCLEOTIDE SEQUENCE [LARGE SCALE GENOMIC DNA]</scope>
    <source>
        <strain evidence="2 4">14B-1</strain>
        <strain evidence="1 3">37-2</strain>
    </source>
</reference>
<dbReference type="OrthoDB" id="3078668at2"/>
<dbReference type="Proteomes" id="UP000180280">
    <property type="component" value="Unassembled WGS sequence"/>
</dbReference>
<keyword evidence="4" id="KW-1185">Reference proteome</keyword>
<dbReference type="Proteomes" id="UP000180088">
    <property type="component" value="Unassembled WGS sequence"/>
</dbReference>
<dbReference type="EMBL" id="MKCS01000004">
    <property type="protein sequence ID" value="OHX10229.1"/>
    <property type="molecule type" value="Genomic_DNA"/>
</dbReference>
<organism evidence="1 3">
    <name type="scientific">Chromobacterium sphagni</name>
    <dbReference type="NCBI Taxonomy" id="1903179"/>
    <lineage>
        <taxon>Bacteria</taxon>
        <taxon>Pseudomonadati</taxon>
        <taxon>Pseudomonadota</taxon>
        <taxon>Betaproteobacteria</taxon>
        <taxon>Neisseriales</taxon>
        <taxon>Chromobacteriaceae</taxon>
        <taxon>Chromobacterium</taxon>
    </lineage>
</organism>
<evidence type="ECO:0000313" key="2">
    <source>
        <dbReference type="EMBL" id="OHX20429.1"/>
    </source>
</evidence>
<dbReference type="EMBL" id="MKCT01000017">
    <property type="protein sequence ID" value="OHX20429.1"/>
    <property type="molecule type" value="Genomic_DNA"/>
</dbReference>
<sequence>MAGLPRTLRKFNVFNNRKSFVAECLEMKLPKLAMKTEEYRGAGMIGSVDLLKGIDKLEMEHTYSGPVEEIVASFGADKHDASELRWMGSYADESDGSDHAVEVVARGRHNELDLGDAKAGDNGSFKVKTSLSYFKLVVNGKEWMELDVVNDVFKVMGVDRQAQHRKNVGL</sequence>
<proteinExistence type="predicted"/>
<comment type="caution">
    <text evidence="1">The sequence shown here is derived from an EMBL/GenBank/DDBJ whole genome shotgun (WGS) entry which is preliminary data.</text>
</comment>
<dbReference type="NCBIfam" id="TIGR01611">
    <property type="entry name" value="tail_tube"/>
    <property type="match status" value="1"/>
</dbReference>
<dbReference type="RefSeq" id="WP_071112849.1">
    <property type="nucleotide sequence ID" value="NZ_MKCS01000004.1"/>
</dbReference>
<gene>
    <name evidence="2" type="ORF">BI344_08135</name>
    <name evidence="1" type="ORF">BI347_20740</name>
</gene>